<dbReference type="FunFam" id="3.40.605.10:FF:000026">
    <property type="entry name" value="Aldehyde dehydrogenase, putative"/>
    <property type="match status" value="1"/>
</dbReference>
<feature type="domain" description="Aldehyde dehydrogenase" evidence="7">
    <location>
        <begin position="21"/>
        <end position="481"/>
    </location>
</feature>
<name>A0A3L7AE00_9HYPH</name>
<evidence type="ECO:0000313" key="9">
    <source>
        <dbReference type="Proteomes" id="UP000269692"/>
    </source>
</evidence>
<dbReference type="AlphaFoldDB" id="A0A3L7AE00"/>
<dbReference type="Pfam" id="PF00171">
    <property type="entry name" value="Aldedh"/>
    <property type="match status" value="1"/>
</dbReference>
<dbReference type="FunFam" id="3.40.605.10:FF:000007">
    <property type="entry name" value="NAD/NADP-dependent betaine aldehyde dehydrogenase"/>
    <property type="match status" value="1"/>
</dbReference>
<keyword evidence="2" id="KW-0630">Potassium</keyword>
<evidence type="ECO:0000256" key="3">
    <source>
        <dbReference type="ARBA" id="ARBA00023002"/>
    </source>
</evidence>
<dbReference type="InterPro" id="IPR015590">
    <property type="entry name" value="Aldehyde_DH_dom"/>
</dbReference>
<dbReference type="InterPro" id="IPR029510">
    <property type="entry name" value="Ald_DH_CS_GLU"/>
</dbReference>
<comment type="similarity">
    <text evidence="1 6">Belongs to the aldehyde dehydrogenase family.</text>
</comment>
<gene>
    <name evidence="8" type="ORF">D9R14_13210</name>
</gene>
<evidence type="ECO:0000313" key="8">
    <source>
        <dbReference type="EMBL" id="RLP77622.1"/>
    </source>
</evidence>
<dbReference type="CDD" id="cd07114">
    <property type="entry name" value="ALDH_DhaS"/>
    <property type="match status" value="1"/>
</dbReference>
<keyword evidence="3 6" id="KW-0560">Oxidoreductase</keyword>
<dbReference type="PROSITE" id="PS00070">
    <property type="entry name" value="ALDEHYDE_DEHYDR_CYS"/>
    <property type="match status" value="1"/>
</dbReference>
<dbReference type="RefSeq" id="WP_121623801.1">
    <property type="nucleotide sequence ID" value="NZ_JACIIW010000001.1"/>
</dbReference>
<dbReference type="OrthoDB" id="9812625at2"/>
<dbReference type="Gene3D" id="3.40.309.10">
    <property type="entry name" value="Aldehyde Dehydrogenase, Chain A, domain 2"/>
    <property type="match status" value="1"/>
</dbReference>
<dbReference type="PROSITE" id="PS00687">
    <property type="entry name" value="ALDEHYDE_DEHYDR_GLU"/>
    <property type="match status" value="1"/>
</dbReference>
<comment type="caution">
    <text evidence="8">The sequence shown here is derived from an EMBL/GenBank/DDBJ whole genome shotgun (WGS) entry which is preliminary data.</text>
</comment>
<dbReference type="Proteomes" id="UP000269692">
    <property type="component" value="Unassembled WGS sequence"/>
</dbReference>
<dbReference type="GO" id="GO:0016620">
    <property type="term" value="F:oxidoreductase activity, acting on the aldehyde or oxo group of donors, NAD or NADP as acceptor"/>
    <property type="evidence" value="ECO:0007669"/>
    <property type="project" value="InterPro"/>
</dbReference>
<dbReference type="InterPro" id="IPR016160">
    <property type="entry name" value="Ald_DH_CS_CYS"/>
</dbReference>
<evidence type="ECO:0000259" key="7">
    <source>
        <dbReference type="Pfam" id="PF00171"/>
    </source>
</evidence>
<keyword evidence="4" id="KW-0558">Oxidation</keyword>
<evidence type="ECO:0000256" key="4">
    <source>
        <dbReference type="ARBA" id="ARBA00023097"/>
    </source>
</evidence>
<dbReference type="Gene3D" id="3.40.605.10">
    <property type="entry name" value="Aldehyde Dehydrogenase, Chain A, domain 1"/>
    <property type="match status" value="1"/>
</dbReference>
<dbReference type="InterPro" id="IPR016163">
    <property type="entry name" value="Ald_DH_C"/>
</dbReference>
<protein>
    <submittedName>
        <fullName evidence="8">Aldehyde dehydrogenase</fullName>
    </submittedName>
</protein>
<dbReference type="PANTHER" id="PTHR11699">
    <property type="entry name" value="ALDEHYDE DEHYDROGENASE-RELATED"/>
    <property type="match status" value="1"/>
</dbReference>
<evidence type="ECO:0000256" key="5">
    <source>
        <dbReference type="PROSITE-ProRule" id="PRU10007"/>
    </source>
</evidence>
<dbReference type="InterPro" id="IPR016161">
    <property type="entry name" value="Ald_DH/histidinol_DH"/>
</dbReference>
<dbReference type="SUPFAM" id="SSF53720">
    <property type="entry name" value="ALDH-like"/>
    <property type="match status" value="1"/>
</dbReference>
<reference evidence="8 9" key="1">
    <citation type="submission" date="2018-10" db="EMBL/GenBank/DDBJ databases">
        <title>Xanthobacter tagetidis genome sequencing and assembly.</title>
        <authorList>
            <person name="Maclea K.S."/>
            <person name="Goen A.E."/>
            <person name="Fatima S.A."/>
        </authorList>
    </citation>
    <scope>NUCLEOTIDE SEQUENCE [LARGE SCALE GENOMIC DNA]</scope>
    <source>
        <strain evidence="8 9">ATCC 700314</strain>
    </source>
</reference>
<evidence type="ECO:0000256" key="2">
    <source>
        <dbReference type="ARBA" id="ARBA00022958"/>
    </source>
</evidence>
<dbReference type="FunFam" id="3.40.309.10:FF:000012">
    <property type="entry name" value="Betaine aldehyde dehydrogenase"/>
    <property type="match status" value="1"/>
</dbReference>
<organism evidence="8 9">
    <name type="scientific">Xanthobacter tagetidis</name>
    <dbReference type="NCBI Taxonomy" id="60216"/>
    <lineage>
        <taxon>Bacteria</taxon>
        <taxon>Pseudomonadati</taxon>
        <taxon>Pseudomonadota</taxon>
        <taxon>Alphaproteobacteria</taxon>
        <taxon>Hyphomicrobiales</taxon>
        <taxon>Xanthobacteraceae</taxon>
        <taxon>Xanthobacter</taxon>
    </lineage>
</organism>
<proteinExistence type="inferred from homology"/>
<sequence>MLDRPAPQAPTAYDMLIDGRWVGAASGRRMESLDPYAGSAWATVPDAGAQDVAAAVGAARAAFDAGPWGRATARERAALLRRLAELIARDAERLAAVESRDNGKLLREMTAQWRYMPDWFFYFAGAAERIEGTTLQSDRPNFSAFTRKEPVGVVAAITPWNSPGLLLAWKLAPALAAGCTFIVKPSEHTPVSAIELGRLVQEAGFPAGVYNVVTGGPEAGRALVSDRRVDKIAFTGSTDVGKAIARTAADNLTGVLLELGGKSPNIVFHDCDPVAAANGVISGIFAASGQTCMAGSRLVIQRSIMDDVLGRVIERARTIKLGDPGLPETEMGPVATPQQFAKVNGMIEAAVKEGARLACGGPEAGPGGLFVPPTILVDVTPDMTIAREEVFGPVLSVIPFDTEEEAIAIANDTEFGLAAGIWSLNIQRAHRVANKVRAGTVWLNAYRVVAYNAPFGGYKQSGSGRENGAAAVEEYLETKTVWVELSGATRDPFTIG</sequence>
<dbReference type="EMBL" id="RCTF01000010">
    <property type="protein sequence ID" value="RLP77622.1"/>
    <property type="molecule type" value="Genomic_DNA"/>
</dbReference>
<evidence type="ECO:0000256" key="1">
    <source>
        <dbReference type="ARBA" id="ARBA00009986"/>
    </source>
</evidence>
<feature type="active site" evidence="5">
    <location>
        <position position="258"/>
    </location>
</feature>
<accession>A0A3L7AE00</accession>
<keyword evidence="9" id="KW-1185">Reference proteome</keyword>
<dbReference type="InterPro" id="IPR016162">
    <property type="entry name" value="Ald_DH_N"/>
</dbReference>
<evidence type="ECO:0000256" key="6">
    <source>
        <dbReference type="RuleBase" id="RU003345"/>
    </source>
</evidence>